<keyword evidence="1" id="KW-0175">Coiled coil</keyword>
<comment type="caution">
    <text evidence="3">The sequence shown here is derived from an EMBL/GenBank/DDBJ whole genome shotgun (WGS) entry which is preliminary data.</text>
</comment>
<evidence type="ECO:0000313" key="3">
    <source>
        <dbReference type="EMBL" id="KND93786.1"/>
    </source>
</evidence>
<feature type="compositionally biased region" description="Polar residues" evidence="2">
    <location>
        <begin position="807"/>
        <end position="825"/>
    </location>
</feature>
<dbReference type="PANTHER" id="PTHR39597:SF1">
    <property type="entry name" value="UBA DOMAIN-CONTAINING PROTEIN RUP1"/>
    <property type="match status" value="1"/>
</dbReference>
<dbReference type="GO" id="GO:0005634">
    <property type="term" value="C:nucleus"/>
    <property type="evidence" value="ECO:0007669"/>
    <property type="project" value="TreeGrafter"/>
</dbReference>
<feature type="region of interest" description="Disordered" evidence="2">
    <location>
        <begin position="791"/>
        <end position="910"/>
    </location>
</feature>
<feature type="compositionally biased region" description="Basic and acidic residues" evidence="2">
    <location>
        <begin position="853"/>
        <end position="863"/>
    </location>
</feature>
<feature type="compositionally biased region" description="Acidic residues" evidence="2">
    <location>
        <begin position="760"/>
        <end position="769"/>
    </location>
</feature>
<evidence type="ECO:0000313" key="4">
    <source>
        <dbReference type="Proteomes" id="UP000036947"/>
    </source>
</evidence>
<feature type="compositionally biased region" description="Basic and acidic residues" evidence="2">
    <location>
        <begin position="714"/>
        <end position="727"/>
    </location>
</feature>
<dbReference type="InterPro" id="IPR003903">
    <property type="entry name" value="UIM_dom"/>
</dbReference>
<dbReference type="InterPro" id="IPR055335">
    <property type="entry name" value="Ucp6/RUP1"/>
</dbReference>
<protein>
    <recommendedName>
        <fullName evidence="5">Ubiquitin interaction domain-containing protein</fullName>
    </recommendedName>
</protein>
<dbReference type="PANTHER" id="PTHR39597">
    <property type="entry name" value="UBA DOMAIN-CONTAINING PROTEIN RUP1"/>
    <property type="match status" value="1"/>
</dbReference>
<reference evidence="3 4" key="1">
    <citation type="journal article" date="2015" name="BMC Genomics">
        <title>The genome of the truffle-parasite Tolypocladium ophioglossoides and the evolution of antifungal peptaibiotics.</title>
        <authorList>
            <person name="Quandt C.A."/>
            <person name="Bushley K.E."/>
            <person name="Spatafora J.W."/>
        </authorList>
    </citation>
    <scope>NUCLEOTIDE SEQUENCE [LARGE SCALE GENOMIC DNA]</scope>
    <source>
        <strain evidence="3 4">CBS 100239</strain>
    </source>
</reference>
<sequence>MASKEPSEEEIMQVIDFASLDPLNDRSMVIQALKNNSGSVETVVMQYFDNPAGFRQKFTQIWNESMFSANRDGSDNHTGISFHIESMGHNDVIQGVTPPPEGYGPGAPSRPPSRSNDQSPLGRMVEWTAGGDMAGGSNTHSREDEDMQRALRESAQEAGIALPQQESGIVDSSTSMPHFGPANRNDYDQGNWAMVPTETQVASAPTPETRKRSSGAPAFLIQGLSTSGDHRLGGLVTILHEIPLARNILLQLGTPAASYGFNSEWWKGQEILPPQTLARLQSGEIQWGERHDTSPDCEEEIHRLMAFLDLTERSHGAISVLADLIPFSSMGPEKQFYENLAQQGSELVKPLSQVATLAHVFGDHLGDEEAKFGLLEIEHLRSDYANIQTLYESLDHVMWSDVLSWGEMQRESKMAMFKEMGEVLTIKIGGDGPEDSIEIPEEFYPERYLVSRKDEARRIQRGWCETKKTIECIAQQERQLYEWRNDLNQQSHDKNQIIHKVIGQWKAYREYLEGRGRFRGMQESGFDTDKYPDYRAVPCLMNDEELHHYRTAEGVLKLSQKMLDDMENRLKALSILQERVTAKQRFLGRLLTAPDKPGRPKPMTCKKYLLRGVATQADVVYICQRSVPDLIELDEDPKPLDQWWRLAYVSKDEQPVKAEKIEKERVFRDVWQETKTPLLVYATENALNVPRTPLSAPLERFVRAENKAFRQELNRHTAEGSEPRRAAMIDLISPSKRKHRADSMDSMDSNRASIGSDRNDLDDPFEDGQEPAATEMADMSEHGLEVVDGVDVGSAPEEPNISRPVLPSQQPAHTENTSATLTPNTLPADDGERMVPVQGQRPTTAGVSEDSEDRASEMQERSRPPVFVAASPGTSRKDGETSGTNTEIPHHHDLSYEGSEVKASSDTTSD</sequence>
<dbReference type="OrthoDB" id="4489171at2759"/>
<organism evidence="3 4">
    <name type="scientific">Tolypocladium ophioglossoides (strain CBS 100239)</name>
    <name type="common">Snaketongue truffleclub</name>
    <name type="synonym">Elaphocordyceps ophioglossoides</name>
    <dbReference type="NCBI Taxonomy" id="1163406"/>
    <lineage>
        <taxon>Eukaryota</taxon>
        <taxon>Fungi</taxon>
        <taxon>Dikarya</taxon>
        <taxon>Ascomycota</taxon>
        <taxon>Pezizomycotina</taxon>
        <taxon>Sordariomycetes</taxon>
        <taxon>Hypocreomycetidae</taxon>
        <taxon>Hypocreales</taxon>
        <taxon>Ophiocordycipitaceae</taxon>
        <taxon>Tolypocladium</taxon>
    </lineage>
</organism>
<dbReference type="PROSITE" id="PS50330">
    <property type="entry name" value="UIM"/>
    <property type="match status" value="1"/>
</dbReference>
<accession>A0A0L0NI69</accession>
<keyword evidence="4" id="KW-1185">Reference proteome</keyword>
<evidence type="ECO:0000256" key="1">
    <source>
        <dbReference type="SAM" id="Coils"/>
    </source>
</evidence>
<proteinExistence type="predicted"/>
<feature type="region of interest" description="Disordered" evidence="2">
    <location>
        <begin position="90"/>
        <end position="148"/>
    </location>
</feature>
<feature type="coiled-coil region" evidence="1">
    <location>
        <begin position="556"/>
        <end position="583"/>
    </location>
</feature>
<evidence type="ECO:0000256" key="2">
    <source>
        <dbReference type="SAM" id="MobiDB-lite"/>
    </source>
</evidence>
<dbReference type="STRING" id="1163406.A0A0L0NI69"/>
<dbReference type="EMBL" id="LFRF01000003">
    <property type="protein sequence ID" value="KND93786.1"/>
    <property type="molecule type" value="Genomic_DNA"/>
</dbReference>
<name>A0A0L0NI69_TOLOC</name>
<evidence type="ECO:0008006" key="5">
    <source>
        <dbReference type="Google" id="ProtNLM"/>
    </source>
</evidence>
<gene>
    <name evidence="3" type="ORF">TOPH_01510</name>
</gene>
<dbReference type="GO" id="GO:0016579">
    <property type="term" value="P:protein deubiquitination"/>
    <property type="evidence" value="ECO:0007669"/>
    <property type="project" value="TreeGrafter"/>
</dbReference>
<dbReference type="GO" id="GO:0005829">
    <property type="term" value="C:cytosol"/>
    <property type="evidence" value="ECO:0007669"/>
    <property type="project" value="TreeGrafter"/>
</dbReference>
<feature type="region of interest" description="Disordered" evidence="2">
    <location>
        <begin position="714"/>
        <end position="769"/>
    </location>
</feature>
<dbReference type="AlphaFoldDB" id="A0A0L0NI69"/>
<dbReference type="Proteomes" id="UP000036947">
    <property type="component" value="Unassembled WGS sequence"/>
</dbReference>